<name>A0A0D0D8N3_9AGAM</name>
<dbReference type="Proteomes" id="UP000054538">
    <property type="component" value="Unassembled WGS sequence"/>
</dbReference>
<protein>
    <submittedName>
        <fullName evidence="1">Uncharacterized protein</fullName>
    </submittedName>
</protein>
<accession>A0A0D0D8N3</accession>
<reference evidence="1 2" key="1">
    <citation type="submission" date="2014-04" db="EMBL/GenBank/DDBJ databases">
        <authorList>
            <consortium name="DOE Joint Genome Institute"/>
            <person name="Kuo A."/>
            <person name="Kohler A."/>
            <person name="Jargeat P."/>
            <person name="Nagy L.G."/>
            <person name="Floudas D."/>
            <person name="Copeland A."/>
            <person name="Barry K.W."/>
            <person name="Cichocki N."/>
            <person name="Veneault-Fourrey C."/>
            <person name="LaButti K."/>
            <person name="Lindquist E.A."/>
            <person name="Lipzen A."/>
            <person name="Lundell T."/>
            <person name="Morin E."/>
            <person name="Murat C."/>
            <person name="Sun H."/>
            <person name="Tunlid A."/>
            <person name="Henrissat B."/>
            <person name="Grigoriev I.V."/>
            <person name="Hibbett D.S."/>
            <person name="Martin F."/>
            <person name="Nordberg H.P."/>
            <person name="Cantor M.N."/>
            <person name="Hua S.X."/>
        </authorList>
    </citation>
    <scope>NUCLEOTIDE SEQUENCE [LARGE SCALE GENOMIC DNA]</scope>
    <source>
        <strain evidence="1 2">Ve08.2h10</strain>
    </source>
</reference>
<dbReference type="AlphaFoldDB" id="A0A0D0D8N3"/>
<keyword evidence="2" id="KW-1185">Reference proteome</keyword>
<dbReference type="HOGENOM" id="CLU_2455405_0_0_1"/>
<evidence type="ECO:0000313" key="1">
    <source>
        <dbReference type="EMBL" id="KIK93337.1"/>
    </source>
</evidence>
<gene>
    <name evidence="1" type="ORF">PAXRUDRAFT_829072</name>
</gene>
<proteinExistence type="predicted"/>
<dbReference type="InParanoid" id="A0A0D0D8N3"/>
<evidence type="ECO:0000313" key="2">
    <source>
        <dbReference type="Proteomes" id="UP000054538"/>
    </source>
</evidence>
<dbReference type="EMBL" id="KN825193">
    <property type="protein sequence ID" value="KIK93337.1"/>
    <property type="molecule type" value="Genomic_DNA"/>
</dbReference>
<organism evidence="1 2">
    <name type="scientific">Paxillus rubicundulus Ve08.2h10</name>
    <dbReference type="NCBI Taxonomy" id="930991"/>
    <lineage>
        <taxon>Eukaryota</taxon>
        <taxon>Fungi</taxon>
        <taxon>Dikarya</taxon>
        <taxon>Basidiomycota</taxon>
        <taxon>Agaricomycotina</taxon>
        <taxon>Agaricomycetes</taxon>
        <taxon>Agaricomycetidae</taxon>
        <taxon>Boletales</taxon>
        <taxon>Paxilineae</taxon>
        <taxon>Paxillaceae</taxon>
        <taxon>Paxillus</taxon>
    </lineage>
</organism>
<reference evidence="2" key="2">
    <citation type="submission" date="2015-01" db="EMBL/GenBank/DDBJ databases">
        <title>Evolutionary Origins and Diversification of the Mycorrhizal Mutualists.</title>
        <authorList>
            <consortium name="DOE Joint Genome Institute"/>
            <consortium name="Mycorrhizal Genomics Consortium"/>
            <person name="Kohler A."/>
            <person name="Kuo A."/>
            <person name="Nagy L.G."/>
            <person name="Floudas D."/>
            <person name="Copeland A."/>
            <person name="Barry K.W."/>
            <person name="Cichocki N."/>
            <person name="Veneault-Fourrey C."/>
            <person name="LaButti K."/>
            <person name="Lindquist E.A."/>
            <person name="Lipzen A."/>
            <person name="Lundell T."/>
            <person name="Morin E."/>
            <person name="Murat C."/>
            <person name="Riley R."/>
            <person name="Ohm R."/>
            <person name="Sun H."/>
            <person name="Tunlid A."/>
            <person name="Henrissat B."/>
            <person name="Grigoriev I.V."/>
            <person name="Hibbett D.S."/>
            <person name="Martin F."/>
        </authorList>
    </citation>
    <scope>NUCLEOTIDE SEQUENCE [LARGE SCALE GENOMIC DNA]</scope>
    <source>
        <strain evidence="2">Ve08.2h10</strain>
    </source>
</reference>
<sequence>MGPTASSALRFGVLLIQIGRYRLVPMVSGYDTFIRISQLVLFASLETPVLLCQSRFPLTSDFRFLFLSYRSNRECPIYHPKQPPHATDG</sequence>